<reference evidence="1" key="1">
    <citation type="submission" date="2006-06" db="EMBL/GenBank/DDBJ databases">
        <title>Complete sequence of chromosome of Chelativorans sp. BNC1.</title>
        <authorList>
            <consortium name="US DOE Joint Genome Institute"/>
            <person name="Copeland A."/>
            <person name="Lucas S."/>
            <person name="Lapidus A."/>
            <person name="Barry K."/>
            <person name="Detter J.C."/>
            <person name="Glavina del Rio T."/>
            <person name="Hammon N."/>
            <person name="Israni S."/>
            <person name="Dalin E."/>
            <person name="Tice H."/>
            <person name="Pitluck S."/>
            <person name="Chertkov O."/>
            <person name="Brettin T."/>
            <person name="Bruce D."/>
            <person name="Han C."/>
            <person name="Tapia R."/>
            <person name="Gilna P."/>
            <person name="Schmutz J."/>
            <person name="Larimer F."/>
            <person name="Land M."/>
            <person name="Hauser L."/>
            <person name="Kyrpides N."/>
            <person name="Mikhailova N."/>
            <person name="Richardson P."/>
        </authorList>
    </citation>
    <scope>NUCLEOTIDE SEQUENCE</scope>
    <source>
        <strain evidence="1">BNC1</strain>
    </source>
</reference>
<dbReference type="AlphaFoldDB" id="Q11DR7"/>
<name>Q11DR7_CHESB</name>
<dbReference type="Pfam" id="PF09898">
    <property type="entry name" value="DUF2125"/>
    <property type="match status" value="1"/>
</dbReference>
<evidence type="ECO:0000313" key="1">
    <source>
        <dbReference type="EMBL" id="ABG64458.1"/>
    </source>
</evidence>
<dbReference type="STRING" id="266779.Meso_3086"/>
<dbReference type="eggNOG" id="COG4093">
    <property type="taxonomic scope" value="Bacteria"/>
</dbReference>
<dbReference type="EMBL" id="CP000390">
    <property type="protein sequence ID" value="ABG64458.1"/>
    <property type="molecule type" value="Genomic_DNA"/>
</dbReference>
<dbReference type="InterPro" id="IPR018666">
    <property type="entry name" value="DUF2125"/>
</dbReference>
<gene>
    <name evidence="1" type="ordered locus">Meso_3086</name>
</gene>
<organism evidence="1">
    <name type="scientific">Chelativorans sp. (strain BNC1)</name>
    <dbReference type="NCBI Taxonomy" id="266779"/>
    <lineage>
        <taxon>Bacteria</taxon>
        <taxon>Pseudomonadati</taxon>
        <taxon>Pseudomonadota</taxon>
        <taxon>Alphaproteobacteria</taxon>
        <taxon>Hyphomicrobiales</taxon>
        <taxon>Phyllobacteriaceae</taxon>
        <taxon>Chelativorans</taxon>
    </lineage>
</organism>
<proteinExistence type="predicted"/>
<evidence type="ECO:0008006" key="2">
    <source>
        <dbReference type="Google" id="ProtNLM"/>
    </source>
</evidence>
<accession>Q11DR7</accession>
<dbReference type="HOGENOM" id="CLU_833240_0_0_5"/>
<protein>
    <recommendedName>
        <fullName evidence="2">DUF2125 domain-containing protein</fullName>
    </recommendedName>
</protein>
<dbReference type="KEGG" id="mes:Meso_3086"/>
<sequence length="325" mass="34564" precursor="true">MASSTSSRFGRRIGWLAAAVVVVCTAYTASWFYAAGALETRVAATLAGLNGGGVRAFCEEPEAAGFPFRIGLHCKSVFYENVGDGVSIRAGRLHSTANVYQPFRVLSELDGPAKIILPFTVPLEARWKSLLGSLRLSRPLPERLSFEGVDVEIAEDENQKPLLSLGDIQFHARQRQMDLEAAVSFRNLAAGAEIAPSLPPLEGRALLLVKDGVSLAESRLQSLRGKSATIEEMVVGVVGQAAGFSASGPVSVGNDGLVDAELAVRIDDPAAVADIMARNFPDEREQIMAAAGMLKGLGNTPLQIRVVRGRAFLGFIPLGQIPPVE</sequence>
<dbReference type="OrthoDB" id="7169664at2"/>